<comment type="miscellaneous">
    <text evidence="2">Reaction mechanism of ThiL seems to utilize a direct, inline transfer of the gamma-phosphate of ATP to TMP rather than a phosphorylated enzyme intermediate.</text>
</comment>
<keyword evidence="2" id="KW-0479">Metal-binding</keyword>
<dbReference type="GO" id="GO:0009228">
    <property type="term" value="P:thiamine biosynthetic process"/>
    <property type="evidence" value="ECO:0007669"/>
    <property type="project" value="UniProtKB-KW"/>
</dbReference>
<feature type="binding site" evidence="2">
    <location>
        <position position="210"/>
    </location>
    <ligand>
        <name>ATP</name>
        <dbReference type="ChEBI" id="CHEBI:30616"/>
    </ligand>
</feature>
<dbReference type="Pfam" id="PF00586">
    <property type="entry name" value="AIRS"/>
    <property type="match status" value="1"/>
</dbReference>
<dbReference type="Pfam" id="PF02769">
    <property type="entry name" value="AIRS_C"/>
    <property type="match status" value="1"/>
</dbReference>
<accession>A0A0S3QU22</accession>
<dbReference type="STRING" id="1298851.TST_1039"/>
<dbReference type="GO" id="GO:0005524">
    <property type="term" value="F:ATP binding"/>
    <property type="evidence" value="ECO:0007669"/>
    <property type="project" value="UniProtKB-UniRule"/>
</dbReference>
<dbReference type="Gene3D" id="3.30.1330.10">
    <property type="entry name" value="PurM-like, N-terminal domain"/>
    <property type="match status" value="1"/>
</dbReference>
<keyword evidence="6" id="KW-1185">Reference proteome</keyword>
<evidence type="ECO:0000256" key="2">
    <source>
        <dbReference type="HAMAP-Rule" id="MF_02128"/>
    </source>
</evidence>
<feature type="binding site" evidence="2">
    <location>
        <position position="48"/>
    </location>
    <ligand>
        <name>substrate</name>
    </ligand>
</feature>
<dbReference type="PANTHER" id="PTHR30270:SF0">
    <property type="entry name" value="THIAMINE-MONOPHOSPHATE KINASE"/>
    <property type="match status" value="1"/>
</dbReference>
<comment type="pathway">
    <text evidence="2">Cofactor biosynthesis; thiamine diphosphate biosynthesis; thiamine diphosphate from thiamine phosphate: step 1/1.</text>
</comment>
<evidence type="ECO:0000313" key="5">
    <source>
        <dbReference type="EMBL" id="BAT71833.1"/>
    </source>
</evidence>
<dbReference type="InterPro" id="IPR016188">
    <property type="entry name" value="PurM-like_N"/>
</dbReference>
<feature type="binding site" evidence="2">
    <location>
        <position position="41"/>
    </location>
    <ligand>
        <name>Mg(2+)</name>
        <dbReference type="ChEBI" id="CHEBI:18420"/>
        <label>2</label>
    </ligand>
</feature>
<dbReference type="KEGG" id="ttk:TST_1039"/>
<dbReference type="EMBL" id="AP013035">
    <property type="protein sequence ID" value="BAT71833.1"/>
    <property type="molecule type" value="Genomic_DNA"/>
</dbReference>
<gene>
    <name evidence="2 5" type="primary">thiL</name>
    <name evidence="5" type="ORF">TST_1039</name>
</gene>
<dbReference type="NCBIfam" id="TIGR01379">
    <property type="entry name" value="thiL"/>
    <property type="match status" value="1"/>
</dbReference>
<dbReference type="GO" id="GO:0000287">
    <property type="term" value="F:magnesium ion binding"/>
    <property type="evidence" value="ECO:0007669"/>
    <property type="project" value="UniProtKB-UniRule"/>
</dbReference>
<dbReference type="EC" id="2.7.4.16" evidence="2"/>
<feature type="binding site" evidence="2">
    <location>
        <position position="118"/>
    </location>
    <ligand>
        <name>Mg(2+)</name>
        <dbReference type="ChEBI" id="CHEBI:18420"/>
        <label>1</label>
    </ligand>
</feature>
<dbReference type="AlphaFoldDB" id="A0A0S3QU22"/>
<comment type="similarity">
    <text evidence="2">Belongs to the thiamine-monophosphate kinase family.</text>
</comment>
<evidence type="ECO:0000256" key="1">
    <source>
        <dbReference type="ARBA" id="ARBA00022977"/>
    </source>
</evidence>
<feature type="binding site" evidence="2">
    <location>
        <position position="143"/>
    </location>
    <ligand>
        <name>ATP</name>
        <dbReference type="ChEBI" id="CHEBI:30616"/>
    </ligand>
</feature>
<feature type="binding site" evidence="2">
    <location>
        <position position="261"/>
    </location>
    <ligand>
        <name>substrate</name>
    </ligand>
</feature>
<comment type="function">
    <text evidence="2">Catalyzes the ATP-dependent phosphorylation of thiamine-monophosphate (TMP) to form thiamine-pyrophosphate (TPP), the active form of vitamin B1.</text>
</comment>
<dbReference type="InterPro" id="IPR036921">
    <property type="entry name" value="PurM-like_N_sf"/>
</dbReference>
<keyword evidence="2" id="KW-0460">Magnesium</keyword>
<evidence type="ECO:0000259" key="3">
    <source>
        <dbReference type="Pfam" id="PF00586"/>
    </source>
</evidence>
<feature type="binding site" evidence="2">
    <location>
        <position position="316"/>
    </location>
    <ligand>
        <name>substrate</name>
    </ligand>
</feature>
<dbReference type="Proteomes" id="UP000063234">
    <property type="component" value="Chromosome"/>
</dbReference>
<feature type="binding site" evidence="2">
    <location>
        <position position="208"/>
    </location>
    <ligand>
        <name>Mg(2+)</name>
        <dbReference type="ChEBI" id="CHEBI:18420"/>
        <label>3</label>
    </ligand>
</feature>
<reference evidence="6" key="1">
    <citation type="journal article" date="2018" name="Science">
        <title>A primordial and reversible TCA cycle in a facultatively chemolithoautotrophic thermophile.</title>
        <authorList>
            <person name="Nunoura T."/>
            <person name="Chikaraishi Y."/>
            <person name="Izaki R."/>
            <person name="Suwa T."/>
            <person name="Sato T."/>
            <person name="Harada T."/>
            <person name="Mori K."/>
            <person name="Kato Y."/>
            <person name="Miyazaki M."/>
            <person name="Shimamura S."/>
            <person name="Yanagawa K."/>
            <person name="Shuto A."/>
            <person name="Ohkouchi N."/>
            <person name="Fujita N."/>
            <person name="Takaki Y."/>
            <person name="Atomi H."/>
            <person name="Takai K."/>
        </authorList>
    </citation>
    <scope>NUCLEOTIDE SEQUENCE [LARGE SCALE GENOMIC DNA]</scope>
    <source>
        <strain evidence="6">DSM 17441 / JCM 13301 / NBRC 103674 / ABI70S6</strain>
    </source>
</reference>
<feature type="binding site" evidence="2">
    <location>
        <position position="211"/>
    </location>
    <ligand>
        <name>Mg(2+)</name>
        <dbReference type="ChEBI" id="CHEBI:18420"/>
        <label>5</label>
    </ligand>
</feature>
<feature type="binding site" evidence="2">
    <location>
        <position position="39"/>
    </location>
    <ligand>
        <name>Mg(2+)</name>
        <dbReference type="ChEBI" id="CHEBI:18420"/>
        <label>4</label>
    </ligand>
</feature>
<comment type="caution">
    <text evidence="2">Lacks conserved residue(s) required for the propagation of feature annotation.</text>
</comment>
<dbReference type="GO" id="GO:0009030">
    <property type="term" value="F:thiamine-phosphate kinase activity"/>
    <property type="evidence" value="ECO:0007669"/>
    <property type="project" value="UniProtKB-UniRule"/>
</dbReference>
<feature type="binding site" evidence="2">
    <location>
        <position position="25"/>
    </location>
    <ligand>
        <name>Mg(2+)</name>
        <dbReference type="ChEBI" id="CHEBI:18420"/>
        <label>3</label>
    </ligand>
</feature>
<sequence>MRLKDIGEDGFLNLLRPKLPLIGDDCAILRSISGSILYSADMLVEGTHFLIPPFRYRWIGSKSVLSNISDVVAMGGCPRYVTVSLGVDPETEVKDLDDFFSAFIEQCERYNCLLVGGDLCKSEKFVVSVSVLGEVNPDCVLTRSGAKPRDLVCVTGFPGTSAVGLEAILENYPETLFSYFIDRHVRPNIRKEFAVKVAEKKIASAMIDISDGLIMDAYRLSNESRVVVEINLEKLPIFPCTNKQLKYLKYPVEHYILHGGEEYELLFTVPERALNLVLEIAEATATPVHVIGVTSEGIGVYLLSEGKKEQAVFKGFSHFGGSS</sequence>
<keyword evidence="2" id="KW-0067">ATP-binding</keyword>
<dbReference type="UniPathway" id="UPA00060">
    <property type="reaction ID" value="UER00142"/>
</dbReference>
<feature type="binding site" evidence="2">
    <location>
        <position position="41"/>
    </location>
    <ligand>
        <name>Mg(2+)</name>
        <dbReference type="ChEBI" id="CHEBI:18420"/>
        <label>1</label>
    </ligand>
</feature>
<feature type="binding site" evidence="2">
    <location>
        <position position="70"/>
    </location>
    <ligand>
        <name>Mg(2+)</name>
        <dbReference type="ChEBI" id="CHEBI:18420"/>
        <label>3</label>
    </ligand>
</feature>
<dbReference type="CDD" id="cd02194">
    <property type="entry name" value="ThiL"/>
    <property type="match status" value="1"/>
</dbReference>
<organism evidence="5 6">
    <name type="scientific">Thermosulfidibacter takaii (strain DSM 17441 / JCM 13301 / NBRC 103674 / ABI70S6)</name>
    <dbReference type="NCBI Taxonomy" id="1298851"/>
    <lineage>
        <taxon>Bacteria</taxon>
        <taxon>Pseudomonadati</taxon>
        <taxon>Thermosulfidibacterota</taxon>
        <taxon>Thermosulfidibacteria</taxon>
        <taxon>Thermosulfidibacterales</taxon>
        <taxon>Thermosulfidibacteraceae</taxon>
    </lineage>
</organism>
<dbReference type="PATRIC" id="fig|1298851.3.peg.1094"/>
<evidence type="ECO:0000259" key="4">
    <source>
        <dbReference type="Pfam" id="PF02769"/>
    </source>
</evidence>
<dbReference type="Gene3D" id="3.90.650.10">
    <property type="entry name" value="PurM-like C-terminal domain"/>
    <property type="match status" value="1"/>
</dbReference>
<feature type="domain" description="PurM-like C-terminal" evidence="4">
    <location>
        <begin position="196"/>
        <end position="297"/>
    </location>
</feature>
<dbReference type="InterPro" id="IPR006283">
    <property type="entry name" value="ThiL-like"/>
</dbReference>
<name>A0A0S3QU22_THET7</name>
<feature type="binding site" evidence="2">
    <location>
        <begin position="117"/>
        <end position="118"/>
    </location>
    <ligand>
        <name>ATP</name>
        <dbReference type="ChEBI" id="CHEBI:30616"/>
    </ligand>
</feature>
<dbReference type="RefSeq" id="WP_068549831.1">
    <property type="nucleotide sequence ID" value="NZ_AP013035.1"/>
</dbReference>
<dbReference type="InterPro" id="IPR010918">
    <property type="entry name" value="PurM-like_C_dom"/>
</dbReference>
<dbReference type="GO" id="GO:0009229">
    <property type="term" value="P:thiamine diphosphate biosynthetic process"/>
    <property type="evidence" value="ECO:0007669"/>
    <property type="project" value="UniProtKB-UniRule"/>
</dbReference>
<dbReference type="SUPFAM" id="SSF56042">
    <property type="entry name" value="PurM C-terminal domain-like"/>
    <property type="match status" value="1"/>
</dbReference>
<keyword evidence="2 5" id="KW-0418">Kinase</keyword>
<feature type="binding site" evidence="2">
    <location>
        <position position="70"/>
    </location>
    <ligand>
        <name>Mg(2+)</name>
        <dbReference type="ChEBI" id="CHEBI:18420"/>
        <label>4</label>
    </ligand>
</feature>
<dbReference type="PANTHER" id="PTHR30270">
    <property type="entry name" value="THIAMINE-MONOPHOSPHATE KINASE"/>
    <property type="match status" value="1"/>
</dbReference>
<feature type="binding site" evidence="2">
    <location>
        <position position="70"/>
    </location>
    <ligand>
        <name>Mg(2+)</name>
        <dbReference type="ChEBI" id="CHEBI:18420"/>
        <label>2</label>
    </ligand>
</feature>
<dbReference type="HAMAP" id="MF_02128">
    <property type="entry name" value="TMP_kinase"/>
    <property type="match status" value="1"/>
</dbReference>
<dbReference type="SUPFAM" id="SSF55326">
    <property type="entry name" value="PurM N-terminal domain-like"/>
    <property type="match status" value="1"/>
</dbReference>
<dbReference type="OrthoDB" id="9802811at2"/>
<keyword evidence="1 2" id="KW-0784">Thiamine biosynthesis</keyword>
<keyword evidence="2" id="KW-0547">Nucleotide-binding</keyword>
<feature type="domain" description="PurM-like N-terminal" evidence="3">
    <location>
        <begin position="23"/>
        <end position="135"/>
    </location>
</feature>
<protein>
    <recommendedName>
        <fullName evidence="2">Thiamine-monophosphate kinase</fullName>
        <shortName evidence="2">TMP kinase</shortName>
        <shortName evidence="2">Thiamine-phosphate kinase</shortName>
        <ecNumber evidence="2">2.7.4.16</ecNumber>
    </recommendedName>
</protein>
<evidence type="ECO:0000313" key="6">
    <source>
        <dbReference type="Proteomes" id="UP000063234"/>
    </source>
</evidence>
<dbReference type="PIRSF" id="PIRSF005303">
    <property type="entry name" value="Thiam_monoph_kin"/>
    <property type="match status" value="1"/>
</dbReference>
<dbReference type="InterPro" id="IPR036676">
    <property type="entry name" value="PurM-like_C_sf"/>
</dbReference>
<keyword evidence="2 5" id="KW-0808">Transferase</keyword>
<proteinExistence type="inferred from homology"/>
<comment type="catalytic activity">
    <reaction evidence="2">
        <text>thiamine phosphate + ATP = thiamine diphosphate + ADP</text>
        <dbReference type="Rhea" id="RHEA:15913"/>
        <dbReference type="ChEBI" id="CHEBI:30616"/>
        <dbReference type="ChEBI" id="CHEBI:37575"/>
        <dbReference type="ChEBI" id="CHEBI:58937"/>
        <dbReference type="ChEBI" id="CHEBI:456216"/>
        <dbReference type="EC" id="2.7.4.16"/>
    </reaction>
</comment>
<feature type="binding site" evidence="2">
    <location>
        <position position="25"/>
    </location>
    <ligand>
        <name>Mg(2+)</name>
        <dbReference type="ChEBI" id="CHEBI:18420"/>
        <label>4</label>
    </ligand>
</feature>